<dbReference type="PANTHER" id="PTHR23504:SF8">
    <property type="entry name" value="TRANSPORTER, PUTATIVE (AFU_ORTHOLOGUE AFUA_1G03730)-RELATED"/>
    <property type="match status" value="1"/>
</dbReference>
<keyword evidence="2" id="KW-0813">Transport</keyword>
<feature type="domain" description="Major facilitator superfamily (MFS) profile" evidence="8">
    <location>
        <begin position="20"/>
        <end position="502"/>
    </location>
</feature>
<feature type="transmembrane region" description="Helical" evidence="7">
    <location>
        <begin position="478"/>
        <end position="498"/>
    </location>
</feature>
<sequence>MVKSDGLGSGRNRPKLPKQQLTILALCRFAEPVAMTSVYPYIPEMIKSFDVPTVSVAKYAGLLSLVFSLSQALVGISWGRASDKFGRKPTVMLALTCTMVSSILFGFSTSLPMAFIARSMQGLSNGNVGIIRTAVAELVPQKELQPRAFSIMPLVWTVGSIFGPSIGGTLVHPVERFPGVFGKVKLLERYPFALPNLLISLLFLVGITCGILFFRETLAEKKDRKDYGLIVGSALTRSCTRRKRPAWYTRQTSEAGEALLNDTSNPASPINARKLPMPKPSSGWAHVFTYQSSLNLLVYTFLAMHSVAFDQLLPVFLDFSPVQTIDDPNVKLPFNFRGGFDLDSGRIGWLFTVYGIFGMVVQFAIFPPMVRKLGVLNCFKTIAVVFPFVYVCIPYVSLLRTDSQRQGVMVALMLVKGFCSIFAFPCSTILLTNSAASLQVLGTLNGVATSISALGRAAGPAIAGATFSRGAAKGYMILPWWTLAFIAIVGAIPAWWLVEMDGFGGGENDEDIAIDDESDEEADGASSPRLIAKTAAPVGVSISPAAADHDMLSDNLPALAPTTSRTSGASGRGRRESFSLKRVRSPVGMGDGLASGRLRRYSTDLGTTMSGHGTGGTSYH</sequence>
<evidence type="ECO:0000256" key="3">
    <source>
        <dbReference type="ARBA" id="ARBA00022692"/>
    </source>
</evidence>
<dbReference type="Proteomes" id="UP001316803">
    <property type="component" value="Unassembled WGS sequence"/>
</dbReference>
<comment type="subcellular location">
    <subcellularLocation>
        <location evidence="1">Membrane</location>
        <topology evidence="1">Multi-pass membrane protein</topology>
    </subcellularLocation>
</comment>
<reference evidence="9 10" key="1">
    <citation type="submission" date="2022-12" db="EMBL/GenBank/DDBJ databases">
        <title>Genomic features and morphological characterization of a novel Knufia sp. strain isolated from spacecraft assembly facility.</title>
        <authorList>
            <person name="Teixeira M."/>
            <person name="Chander A.M."/>
            <person name="Stajich J.E."/>
            <person name="Venkateswaran K."/>
        </authorList>
    </citation>
    <scope>NUCLEOTIDE SEQUENCE [LARGE SCALE GENOMIC DNA]</scope>
    <source>
        <strain evidence="9 10">FJI-L2-BK-P2</strain>
    </source>
</reference>
<feature type="transmembrane region" description="Helical" evidence="7">
    <location>
        <begin position="192"/>
        <end position="214"/>
    </location>
</feature>
<dbReference type="EMBL" id="JAKLMC020000055">
    <property type="protein sequence ID" value="KAK5948035.1"/>
    <property type="molecule type" value="Genomic_DNA"/>
</dbReference>
<dbReference type="PANTHER" id="PTHR23504">
    <property type="entry name" value="MAJOR FACILITATOR SUPERFAMILY DOMAIN-CONTAINING PROTEIN 10"/>
    <property type="match status" value="1"/>
</dbReference>
<feature type="transmembrane region" description="Helical" evidence="7">
    <location>
        <begin position="21"/>
        <end position="39"/>
    </location>
</feature>
<keyword evidence="5 7" id="KW-0472">Membrane</keyword>
<feature type="transmembrane region" description="Helical" evidence="7">
    <location>
        <begin position="59"/>
        <end position="79"/>
    </location>
</feature>
<feature type="transmembrane region" description="Helical" evidence="7">
    <location>
        <begin position="408"/>
        <end position="431"/>
    </location>
</feature>
<dbReference type="InterPro" id="IPR011701">
    <property type="entry name" value="MFS"/>
</dbReference>
<protein>
    <recommendedName>
        <fullName evidence="8">Major facilitator superfamily (MFS) profile domain-containing protein</fullName>
    </recommendedName>
</protein>
<name>A0AAN8I380_9EURO</name>
<evidence type="ECO:0000313" key="9">
    <source>
        <dbReference type="EMBL" id="KAK5948035.1"/>
    </source>
</evidence>
<keyword evidence="3 7" id="KW-0812">Transmembrane</keyword>
<gene>
    <name evidence="9" type="ORF">OHC33_010963</name>
</gene>
<dbReference type="InterPro" id="IPR020846">
    <property type="entry name" value="MFS_dom"/>
</dbReference>
<dbReference type="GO" id="GO:0016020">
    <property type="term" value="C:membrane"/>
    <property type="evidence" value="ECO:0007669"/>
    <property type="project" value="UniProtKB-SubCell"/>
</dbReference>
<evidence type="ECO:0000313" key="10">
    <source>
        <dbReference type="Proteomes" id="UP001316803"/>
    </source>
</evidence>
<evidence type="ECO:0000256" key="4">
    <source>
        <dbReference type="ARBA" id="ARBA00022989"/>
    </source>
</evidence>
<feature type="region of interest" description="Disordered" evidence="6">
    <location>
        <begin position="554"/>
        <end position="595"/>
    </location>
</feature>
<dbReference type="CDD" id="cd17330">
    <property type="entry name" value="MFS_SLC46_TetA_like"/>
    <property type="match status" value="1"/>
</dbReference>
<feature type="transmembrane region" description="Helical" evidence="7">
    <location>
        <begin position="378"/>
        <end position="396"/>
    </location>
</feature>
<accession>A0AAN8I380</accession>
<feature type="transmembrane region" description="Helical" evidence="7">
    <location>
        <begin position="438"/>
        <end position="458"/>
    </location>
</feature>
<feature type="transmembrane region" description="Helical" evidence="7">
    <location>
        <begin position="347"/>
        <end position="366"/>
    </location>
</feature>
<proteinExistence type="predicted"/>
<evidence type="ECO:0000259" key="8">
    <source>
        <dbReference type="PROSITE" id="PS50850"/>
    </source>
</evidence>
<dbReference type="SUPFAM" id="SSF103473">
    <property type="entry name" value="MFS general substrate transporter"/>
    <property type="match status" value="1"/>
</dbReference>
<comment type="caution">
    <text evidence="9">The sequence shown here is derived from an EMBL/GenBank/DDBJ whole genome shotgun (WGS) entry which is preliminary data.</text>
</comment>
<dbReference type="Gene3D" id="1.20.1250.20">
    <property type="entry name" value="MFS general substrate transporter like domains"/>
    <property type="match status" value="1"/>
</dbReference>
<keyword evidence="4 7" id="KW-1133">Transmembrane helix</keyword>
<dbReference type="InterPro" id="IPR036259">
    <property type="entry name" value="MFS_trans_sf"/>
</dbReference>
<evidence type="ECO:0000256" key="2">
    <source>
        <dbReference type="ARBA" id="ARBA00022448"/>
    </source>
</evidence>
<evidence type="ECO:0000256" key="7">
    <source>
        <dbReference type="SAM" id="Phobius"/>
    </source>
</evidence>
<feature type="transmembrane region" description="Helical" evidence="7">
    <location>
        <begin position="91"/>
        <end position="116"/>
    </location>
</feature>
<organism evidence="9 10">
    <name type="scientific">Knufia fluminis</name>
    <dbReference type="NCBI Taxonomy" id="191047"/>
    <lineage>
        <taxon>Eukaryota</taxon>
        <taxon>Fungi</taxon>
        <taxon>Dikarya</taxon>
        <taxon>Ascomycota</taxon>
        <taxon>Pezizomycotina</taxon>
        <taxon>Eurotiomycetes</taxon>
        <taxon>Chaetothyriomycetidae</taxon>
        <taxon>Chaetothyriales</taxon>
        <taxon>Trichomeriaceae</taxon>
        <taxon>Knufia</taxon>
    </lineage>
</organism>
<keyword evidence="10" id="KW-1185">Reference proteome</keyword>
<dbReference type="GO" id="GO:0022857">
    <property type="term" value="F:transmembrane transporter activity"/>
    <property type="evidence" value="ECO:0007669"/>
    <property type="project" value="InterPro"/>
</dbReference>
<evidence type="ECO:0000256" key="1">
    <source>
        <dbReference type="ARBA" id="ARBA00004141"/>
    </source>
</evidence>
<evidence type="ECO:0000256" key="6">
    <source>
        <dbReference type="SAM" id="MobiDB-lite"/>
    </source>
</evidence>
<dbReference type="Pfam" id="PF07690">
    <property type="entry name" value="MFS_1"/>
    <property type="match status" value="1"/>
</dbReference>
<dbReference type="AlphaFoldDB" id="A0AAN8I380"/>
<dbReference type="PROSITE" id="PS50850">
    <property type="entry name" value="MFS"/>
    <property type="match status" value="1"/>
</dbReference>
<evidence type="ECO:0000256" key="5">
    <source>
        <dbReference type="ARBA" id="ARBA00023136"/>
    </source>
</evidence>